<sequence length="211" mass="23023">MNRSAIDTVVLDLGNVLVGWDPYAAYRDHTDATGRAWSTGDVDAFFEEVGFAALNHEADAGRTFADIMAQLDRTHPHRTADLAVYVERYADTLTGPVPGSERLVADLAALGLRLYGLTNWSAETFRHAEPAAPAIGLLDDVVVSGRVGLAKPDRRIYELLAARFDVDPARAVFVDDKQENVDAARETGFHAIRFTGTGALRRELRELGVVS</sequence>
<dbReference type="SUPFAM" id="SSF56784">
    <property type="entry name" value="HAD-like"/>
    <property type="match status" value="1"/>
</dbReference>
<evidence type="ECO:0000313" key="1">
    <source>
        <dbReference type="EMBL" id="MBL0888548.1"/>
    </source>
</evidence>
<dbReference type="PANTHER" id="PTHR43611:SF3">
    <property type="entry name" value="FLAVIN MONONUCLEOTIDE HYDROLASE 1, CHLOROPLATIC"/>
    <property type="match status" value="1"/>
</dbReference>
<dbReference type="SFLD" id="SFLDS00003">
    <property type="entry name" value="Haloacid_Dehalogenase"/>
    <property type="match status" value="1"/>
</dbReference>
<accession>A0ABS1LQW1</accession>
<dbReference type="Proteomes" id="UP000675409">
    <property type="component" value="Unassembled WGS sequence"/>
</dbReference>
<organism evidence="1 2">
    <name type="scientific">Myceligenerans indicum</name>
    <dbReference type="NCBI Taxonomy" id="2593663"/>
    <lineage>
        <taxon>Bacteria</taxon>
        <taxon>Bacillati</taxon>
        <taxon>Actinomycetota</taxon>
        <taxon>Actinomycetes</taxon>
        <taxon>Micrococcales</taxon>
        <taxon>Promicromonosporaceae</taxon>
        <taxon>Myceligenerans</taxon>
    </lineage>
</organism>
<dbReference type="Gene3D" id="3.40.50.1000">
    <property type="entry name" value="HAD superfamily/HAD-like"/>
    <property type="match status" value="1"/>
</dbReference>
<dbReference type="InterPro" id="IPR006439">
    <property type="entry name" value="HAD-SF_hydro_IA"/>
</dbReference>
<comment type="caution">
    <text evidence="1">The sequence shown here is derived from an EMBL/GenBank/DDBJ whole genome shotgun (WGS) entry which is preliminary data.</text>
</comment>
<proteinExistence type="predicted"/>
<gene>
    <name evidence="1" type="ORF">HGK34_20080</name>
</gene>
<keyword evidence="2" id="KW-1185">Reference proteome</keyword>
<dbReference type="NCBIfam" id="TIGR01509">
    <property type="entry name" value="HAD-SF-IA-v3"/>
    <property type="match status" value="1"/>
</dbReference>
<dbReference type="EMBL" id="JABBYC010000062">
    <property type="protein sequence ID" value="MBL0888548.1"/>
    <property type="molecule type" value="Genomic_DNA"/>
</dbReference>
<protein>
    <submittedName>
        <fullName evidence="1">HAD family phosphatase</fullName>
    </submittedName>
</protein>
<dbReference type="SFLD" id="SFLDG01129">
    <property type="entry name" value="C1.5:_HAD__Beta-PGM__Phosphata"/>
    <property type="match status" value="1"/>
</dbReference>
<dbReference type="Pfam" id="PF00702">
    <property type="entry name" value="Hydrolase"/>
    <property type="match status" value="1"/>
</dbReference>
<evidence type="ECO:0000313" key="2">
    <source>
        <dbReference type="Proteomes" id="UP000675409"/>
    </source>
</evidence>
<dbReference type="PANTHER" id="PTHR43611">
    <property type="entry name" value="ALPHA-D-GLUCOSE 1-PHOSPHATE PHOSPHATASE"/>
    <property type="match status" value="1"/>
</dbReference>
<reference evidence="1 2" key="1">
    <citation type="journal article" date="2021" name="Arch. Microbiol.">
        <title>Myceligenerans indicum sp. nov., an actinobacterium isolated from mangrove sediment of Sundarbans, India.</title>
        <authorList>
            <person name="Asha K."/>
            <person name="Bhadury P."/>
        </authorList>
    </citation>
    <scope>NUCLEOTIDE SEQUENCE [LARGE SCALE GENOMIC DNA]</scope>
    <source>
        <strain evidence="1 2">I2</strain>
    </source>
</reference>
<dbReference type="CDD" id="cd02603">
    <property type="entry name" value="HAD_sEH-N_like"/>
    <property type="match status" value="1"/>
</dbReference>
<dbReference type="RefSeq" id="WP_201850767.1">
    <property type="nucleotide sequence ID" value="NZ_JABBYC010000062.1"/>
</dbReference>
<dbReference type="InterPro" id="IPR023214">
    <property type="entry name" value="HAD_sf"/>
</dbReference>
<dbReference type="InterPro" id="IPR036412">
    <property type="entry name" value="HAD-like_sf"/>
</dbReference>
<name>A0ABS1LQW1_9MICO</name>